<accession>S9ZQB9</accession>
<organism evidence="1 2">
    <name type="scientific">Thauera terpenica 58Eu</name>
    <dbReference type="NCBI Taxonomy" id="1348657"/>
    <lineage>
        <taxon>Bacteria</taxon>
        <taxon>Pseudomonadati</taxon>
        <taxon>Pseudomonadota</taxon>
        <taxon>Betaproteobacteria</taxon>
        <taxon>Rhodocyclales</taxon>
        <taxon>Zoogloeaceae</taxon>
        <taxon>Thauera</taxon>
    </lineage>
</organism>
<dbReference type="AlphaFoldDB" id="S9ZQB9"/>
<name>S9ZQB9_9RHOO</name>
<dbReference type="PATRIC" id="fig|1348657.5.peg.758"/>
<keyword evidence="2" id="KW-1185">Reference proteome</keyword>
<dbReference type="Gene3D" id="2.50.20.10">
    <property type="entry name" value="Lipoprotein localisation LolA/LolB/LppX"/>
    <property type="match status" value="1"/>
</dbReference>
<gene>
    <name evidence="1" type="ORF">M622_11090</name>
</gene>
<evidence type="ECO:0008006" key="3">
    <source>
        <dbReference type="Google" id="ProtNLM"/>
    </source>
</evidence>
<dbReference type="Proteomes" id="UP000015455">
    <property type="component" value="Unassembled WGS sequence"/>
</dbReference>
<dbReference type="eggNOG" id="ENOG502Z7HQ">
    <property type="taxonomic scope" value="Bacteria"/>
</dbReference>
<proteinExistence type="predicted"/>
<evidence type="ECO:0000313" key="1">
    <source>
        <dbReference type="EMBL" id="EPZ16841.1"/>
    </source>
</evidence>
<dbReference type="CDD" id="cd16329">
    <property type="entry name" value="LolA_like"/>
    <property type="match status" value="1"/>
</dbReference>
<dbReference type="InterPro" id="IPR010752">
    <property type="entry name" value="DUF1329"/>
</dbReference>
<comment type="caution">
    <text evidence="1">The sequence shown here is derived from an EMBL/GenBank/DDBJ whole genome shotgun (WGS) entry which is preliminary data.</text>
</comment>
<protein>
    <recommendedName>
        <fullName evidence="3">Sigma E regulatory protein, MucB/RseB</fullName>
    </recommendedName>
</protein>
<evidence type="ECO:0000313" key="2">
    <source>
        <dbReference type="Proteomes" id="UP000015455"/>
    </source>
</evidence>
<dbReference type="EMBL" id="ATJV01000035">
    <property type="protein sequence ID" value="EPZ16841.1"/>
    <property type="molecule type" value="Genomic_DNA"/>
</dbReference>
<dbReference type="STRING" id="1348657.M622_11090"/>
<sequence length="418" mass="47615">MGAEAGANADNTIPAFSGKWLGTPPGIDYKPHVGQHPIDPYPDDKPIFQITSANFEQYAAKLTEGQLEMFRRYPTFRIPVYTGRRDFRYDDKVCDVARKNALEAELIDGGPGFAGYQGTPPFPIPKQAMELLQNTTFPAIAFTEEVTMDIANVQRTGDVFWGRNHLRGLNVVTEPDEVGKPMGKIMAYSLNQTYLPIRDRGSVSSAVEPVNFATDTRLAWNYDPGTRRVRQLPMYGYDTPLSGTSGQMTIDQDRLWNGDPGRYEWKMLGKREIYLPANSYRLHGKDVKYADLLTPNHANPDYLRYELRRVWVLEATLKDGFRHAYGKRVLYLDEDNWQASMSDYYDARGALWQHAFINHYYAFDLKGWHVGNSFYHDLNTGNYVGYNLFQERETGPILNAGKMVPTMFGPEALRQIGN</sequence>
<reference evidence="1 2" key="1">
    <citation type="submission" date="2013-06" db="EMBL/GenBank/DDBJ databases">
        <title>Draft genome sequence of Thauera terpenica.</title>
        <authorList>
            <person name="Liu B."/>
            <person name="Frostegard A.H."/>
            <person name="Shapleigh J.P."/>
        </authorList>
    </citation>
    <scope>NUCLEOTIDE SEQUENCE [LARGE SCALE GENOMIC DNA]</scope>
    <source>
        <strain evidence="1 2">58Eu</strain>
    </source>
</reference>
<dbReference type="Pfam" id="PF07044">
    <property type="entry name" value="DUF1329"/>
    <property type="match status" value="1"/>
</dbReference>